<gene>
    <name evidence="2" type="ORF">L195_g053026</name>
</gene>
<evidence type="ECO:0000256" key="1">
    <source>
        <dbReference type="SAM" id="MobiDB-lite"/>
    </source>
</evidence>
<feature type="non-terminal residue" evidence="2">
    <location>
        <position position="152"/>
    </location>
</feature>
<dbReference type="Proteomes" id="UP000236291">
    <property type="component" value="Unassembled WGS sequence"/>
</dbReference>
<dbReference type="EMBL" id="ASHM01087924">
    <property type="protein sequence ID" value="PNX62521.1"/>
    <property type="molecule type" value="Genomic_DNA"/>
</dbReference>
<evidence type="ECO:0008006" key="4">
    <source>
        <dbReference type="Google" id="ProtNLM"/>
    </source>
</evidence>
<comment type="caution">
    <text evidence="2">The sequence shown here is derived from an EMBL/GenBank/DDBJ whole genome shotgun (WGS) entry which is preliminary data.</text>
</comment>
<organism evidence="2 3">
    <name type="scientific">Trifolium pratense</name>
    <name type="common">Red clover</name>
    <dbReference type="NCBI Taxonomy" id="57577"/>
    <lineage>
        <taxon>Eukaryota</taxon>
        <taxon>Viridiplantae</taxon>
        <taxon>Streptophyta</taxon>
        <taxon>Embryophyta</taxon>
        <taxon>Tracheophyta</taxon>
        <taxon>Spermatophyta</taxon>
        <taxon>Magnoliopsida</taxon>
        <taxon>eudicotyledons</taxon>
        <taxon>Gunneridae</taxon>
        <taxon>Pentapetalae</taxon>
        <taxon>rosids</taxon>
        <taxon>fabids</taxon>
        <taxon>Fabales</taxon>
        <taxon>Fabaceae</taxon>
        <taxon>Papilionoideae</taxon>
        <taxon>50 kb inversion clade</taxon>
        <taxon>NPAAA clade</taxon>
        <taxon>Hologalegina</taxon>
        <taxon>IRL clade</taxon>
        <taxon>Trifolieae</taxon>
        <taxon>Trifolium</taxon>
    </lineage>
</organism>
<evidence type="ECO:0000313" key="2">
    <source>
        <dbReference type="EMBL" id="PNX62521.1"/>
    </source>
</evidence>
<evidence type="ECO:0000313" key="3">
    <source>
        <dbReference type="Proteomes" id="UP000236291"/>
    </source>
</evidence>
<sequence>MLLRSKRTHSCPPKASSSVISGPWSLEWLHDQAHGEEGVIFSSSRKAKKGDQLAVRQQKVRQSDPRKWKGEGLLRHPFHSIKKVARLPSKDRSAVLKILKSMFGVVEAGIPLIALVLELLAVDDIWGIGKAIGVKFKRDNVNMFRVLSRAGK</sequence>
<reference evidence="2 3" key="2">
    <citation type="journal article" date="2017" name="Front. Plant Sci.">
        <title>Gene Classification and Mining of Molecular Markers Useful in Red Clover (Trifolium pratense) Breeding.</title>
        <authorList>
            <person name="Istvanek J."/>
            <person name="Dluhosova J."/>
            <person name="Dluhos P."/>
            <person name="Patkova L."/>
            <person name="Nedelnik J."/>
            <person name="Repkova J."/>
        </authorList>
    </citation>
    <scope>NUCLEOTIDE SEQUENCE [LARGE SCALE GENOMIC DNA]</scope>
    <source>
        <strain evidence="3">cv. Tatra</strain>
        <tissue evidence="2">Young leaves</tissue>
    </source>
</reference>
<dbReference type="AlphaFoldDB" id="A0A2K3K8A6"/>
<proteinExistence type="predicted"/>
<name>A0A2K3K8A6_TRIPR</name>
<reference evidence="2 3" key="1">
    <citation type="journal article" date="2014" name="Am. J. Bot.">
        <title>Genome assembly and annotation for red clover (Trifolium pratense; Fabaceae).</title>
        <authorList>
            <person name="Istvanek J."/>
            <person name="Jaros M."/>
            <person name="Krenek A."/>
            <person name="Repkova J."/>
        </authorList>
    </citation>
    <scope>NUCLEOTIDE SEQUENCE [LARGE SCALE GENOMIC DNA]</scope>
    <source>
        <strain evidence="3">cv. Tatra</strain>
        <tissue evidence="2">Young leaves</tissue>
    </source>
</reference>
<accession>A0A2K3K8A6</accession>
<feature type="region of interest" description="Disordered" evidence="1">
    <location>
        <begin position="41"/>
        <end position="61"/>
    </location>
</feature>
<protein>
    <recommendedName>
        <fullName evidence="4">DUF4283 domain-containing protein</fullName>
    </recommendedName>
</protein>